<feature type="non-terminal residue" evidence="1">
    <location>
        <position position="87"/>
    </location>
</feature>
<dbReference type="EMBL" id="CM026425">
    <property type="protein sequence ID" value="KAG0577696.1"/>
    <property type="molecule type" value="Genomic_DNA"/>
</dbReference>
<evidence type="ECO:0000313" key="1">
    <source>
        <dbReference type="EMBL" id="KAG0577696.1"/>
    </source>
</evidence>
<organism evidence="1 2">
    <name type="scientific">Ceratodon purpureus</name>
    <name type="common">Fire moss</name>
    <name type="synonym">Dicranum purpureum</name>
    <dbReference type="NCBI Taxonomy" id="3225"/>
    <lineage>
        <taxon>Eukaryota</taxon>
        <taxon>Viridiplantae</taxon>
        <taxon>Streptophyta</taxon>
        <taxon>Embryophyta</taxon>
        <taxon>Bryophyta</taxon>
        <taxon>Bryophytina</taxon>
        <taxon>Bryopsida</taxon>
        <taxon>Dicranidae</taxon>
        <taxon>Pseudoditrichales</taxon>
        <taxon>Ditrichaceae</taxon>
        <taxon>Ceratodon</taxon>
    </lineage>
</organism>
<accession>A0A8T0I3M6</accession>
<name>A0A8T0I3M6_CERPU</name>
<evidence type="ECO:0000313" key="2">
    <source>
        <dbReference type="Proteomes" id="UP000822688"/>
    </source>
</evidence>
<dbReference type="AlphaFoldDB" id="A0A8T0I3M6"/>
<reference evidence="1" key="1">
    <citation type="submission" date="2020-06" db="EMBL/GenBank/DDBJ databases">
        <title>WGS assembly of Ceratodon purpureus strain R40.</title>
        <authorList>
            <person name="Carey S.B."/>
            <person name="Jenkins J."/>
            <person name="Shu S."/>
            <person name="Lovell J.T."/>
            <person name="Sreedasyam A."/>
            <person name="Maumus F."/>
            <person name="Tiley G.P."/>
            <person name="Fernandez-Pozo N."/>
            <person name="Barry K."/>
            <person name="Chen C."/>
            <person name="Wang M."/>
            <person name="Lipzen A."/>
            <person name="Daum C."/>
            <person name="Saski C.A."/>
            <person name="Payton A.C."/>
            <person name="Mcbreen J.C."/>
            <person name="Conrad R.E."/>
            <person name="Kollar L.M."/>
            <person name="Olsson S."/>
            <person name="Huttunen S."/>
            <person name="Landis J.B."/>
            <person name="Wickett N.J."/>
            <person name="Johnson M.G."/>
            <person name="Rensing S.A."/>
            <person name="Grimwood J."/>
            <person name="Schmutz J."/>
            <person name="Mcdaniel S.F."/>
        </authorList>
    </citation>
    <scope>NUCLEOTIDE SEQUENCE</scope>
    <source>
        <strain evidence="1">R40</strain>
    </source>
</reference>
<protein>
    <submittedName>
        <fullName evidence="1">Uncharacterized protein</fullName>
    </submittedName>
</protein>
<dbReference type="Proteomes" id="UP000822688">
    <property type="component" value="Chromosome 5"/>
</dbReference>
<proteinExistence type="predicted"/>
<sequence length="87" mass="9419">MLGSSSTAPLLMFINSSTTPSYVNCEHMGVSMSTCRSIRRSVSISGGFTDEGRGGGCSRCIRTRISDRWLAASPFPFRLGIMPYNSC</sequence>
<keyword evidence="2" id="KW-1185">Reference proteome</keyword>
<gene>
    <name evidence="1" type="ORF">KC19_5G174300</name>
</gene>
<comment type="caution">
    <text evidence="1">The sequence shown here is derived from an EMBL/GenBank/DDBJ whole genome shotgun (WGS) entry which is preliminary data.</text>
</comment>